<protein>
    <submittedName>
        <fullName evidence="2">Uncharacterized protein</fullName>
    </submittedName>
</protein>
<feature type="transmembrane region" description="Helical" evidence="1">
    <location>
        <begin position="31"/>
        <end position="49"/>
    </location>
</feature>
<organism evidence="2 3">
    <name type="scientific">Arthrobacter globiformis (strain ATCC 8010 / DSM 20124 / JCM 1332 / NBRC 12137 / NCIMB 8907 / NRRL B-2979 / 168)</name>
    <dbReference type="NCBI Taxonomy" id="1077972"/>
    <lineage>
        <taxon>Bacteria</taxon>
        <taxon>Bacillati</taxon>
        <taxon>Actinomycetota</taxon>
        <taxon>Actinomycetes</taxon>
        <taxon>Micrococcales</taxon>
        <taxon>Micrococcaceae</taxon>
        <taxon>Arthrobacter</taxon>
    </lineage>
</organism>
<keyword evidence="1" id="KW-0812">Transmembrane</keyword>
<accession>H0QJ99</accession>
<evidence type="ECO:0000313" key="3">
    <source>
        <dbReference type="Proteomes" id="UP000003828"/>
    </source>
</evidence>
<sequence length="68" mass="7391">MRRLGEASWYQVVGLLVIAGIILFGGNPGPWRFALSGLLAAFVLAIAIVKLRARSSALRDQEGVPRDR</sequence>
<keyword evidence="1" id="KW-0472">Membrane</keyword>
<feature type="transmembrane region" description="Helical" evidence="1">
    <location>
        <begin position="7"/>
        <end position="25"/>
    </location>
</feature>
<name>H0QJ99_ARTG1</name>
<gene>
    <name evidence="2" type="ORF">ARGLB_028_00250</name>
</gene>
<keyword evidence="3" id="KW-1185">Reference proteome</keyword>
<proteinExistence type="predicted"/>
<evidence type="ECO:0000256" key="1">
    <source>
        <dbReference type="SAM" id="Phobius"/>
    </source>
</evidence>
<dbReference type="Proteomes" id="UP000003828">
    <property type="component" value="Unassembled WGS sequence"/>
</dbReference>
<evidence type="ECO:0000313" key="2">
    <source>
        <dbReference type="EMBL" id="GAB12900.1"/>
    </source>
</evidence>
<comment type="caution">
    <text evidence="2">The sequence shown here is derived from an EMBL/GenBank/DDBJ whole genome shotgun (WGS) entry which is preliminary data.</text>
</comment>
<dbReference type="AlphaFoldDB" id="H0QJ99"/>
<keyword evidence="1" id="KW-1133">Transmembrane helix</keyword>
<dbReference type="EMBL" id="BAEG01000028">
    <property type="protein sequence ID" value="GAB12900.1"/>
    <property type="molecule type" value="Genomic_DNA"/>
</dbReference>
<reference evidence="2 3" key="1">
    <citation type="submission" date="2011-12" db="EMBL/GenBank/DDBJ databases">
        <title>Whole genome shotgun sequence of Arthrobacter globiformis NBRC 12137.</title>
        <authorList>
            <person name="Miyazawa S."/>
            <person name="Hosoyama A."/>
            <person name="Tsuchikane K."/>
            <person name="Katsumata H."/>
            <person name="Yamazaki S."/>
            <person name="Fujita N."/>
        </authorList>
    </citation>
    <scope>NUCLEOTIDE SEQUENCE [LARGE SCALE GENOMIC DNA]</scope>
    <source>
        <strain evidence="2 3">NBRC 12137</strain>
    </source>
</reference>